<evidence type="ECO:0000313" key="13">
    <source>
        <dbReference type="EMBL" id="KJL21833.1"/>
    </source>
</evidence>
<evidence type="ECO:0000256" key="11">
    <source>
        <dbReference type="HAMAP-Rule" id="MF_00276"/>
    </source>
</evidence>
<keyword evidence="1 11" id="KW-0813">Transport</keyword>
<evidence type="ECO:0000256" key="4">
    <source>
        <dbReference type="ARBA" id="ARBA00022692"/>
    </source>
</evidence>
<dbReference type="PANTHER" id="PTHR30042">
    <property type="entry name" value="POTASSIUM-TRANSPORTING ATPASE C CHAIN"/>
    <property type="match status" value="1"/>
</dbReference>
<evidence type="ECO:0000256" key="10">
    <source>
        <dbReference type="ARBA" id="ARBA00023136"/>
    </source>
</evidence>
<keyword evidence="3 11" id="KW-0633">Potassium transport</keyword>
<evidence type="ECO:0000256" key="9">
    <source>
        <dbReference type="ARBA" id="ARBA00023065"/>
    </source>
</evidence>
<comment type="subcellular location">
    <subcellularLocation>
        <location evidence="11">Cell membrane</location>
        <topology evidence="11">Single-pass membrane protein</topology>
    </subcellularLocation>
</comment>
<keyword evidence="10 11" id="KW-0472">Membrane</keyword>
<dbReference type="GO" id="GO:0005886">
    <property type="term" value="C:plasma membrane"/>
    <property type="evidence" value="ECO:0007669"/>
    <property type="project" value="UniProtKB-SubCell"/>
</dbReference>
<organism evidence="13 14">
    <name type="scientific">Microbacterium azadirachtae</name>
    <dbReference type="NCBI Taxonomy" id="582680"/>
    <lineage>
        <taxon>Bacteria</taxon>
        <taxon>Bacillati</taxon>
        <taxon>Actinomycetota</taxon>
        <taxon>Actinomycetes</taxon>
        <taxon>Micrococcales</taxon>
        <taxon>Microbacteriaceae</taxon>
        <taxon>Microbacterium</taxon>
    </lineage>
</organism>
<dbReference type="OrthoDB" id="9788285at2"/>
<keyword evidence="7 11" id="KW-0630">Potassium</keyword>
<comment type="subunit">
    <text evidence="11">The system is composed of three essential subunits: KdpA, KdpB and KdpC.</text>
</comment>
<dbReference type="NCBIfam" id="TIGR00681">
    <property type="entry name" value="kdpC"/>
    <property type="match status" value="1"/>
</dbReference>
<dbReference type="PANTHER" id="PTHR30042:SF2">
    <property type="entry name" value="POTASSIUM-TRANSPORTING ATPASE KDPC SUBUNIT"/>
    <property type="match status" value="1"/>
</dbReference>
<dbReference type="PATRIC" id="fig|582680.7.peg.2420"/>
<keyword evidence="8 11" id="KW-1133">Transmembrane helix</keyword>
<dbReference type="GO" id="GO:0005524">
    <property type="term" value="F:ATP binding"/>
    <property type="evidence" value="ECO:0007669"/>
    <property type="project" value="UniProtKB-UniRule"/>
</dbReference>
<evidence type="ECO:0000256" key="1">
    <source>
        <dbReference type="ARBA" id="ARBA00022448"/>
    </source>
</evidence>
<evidence type="ECO:0000256" key="3">
    <source>
        <dbReference type="ARBA" id="ARBA00022538"/>
    </source>
</evidence>
<evidence type="ECO:0000256" key="5">
    <source>
        <dbReference type="ARBA" id="ARBA00022741"/>
    </source>
</evidence>
<protein>
    <recommendedName>
        <fullName evidence="11">Potassium-transporting ATPase KdpC subunit</fullName>
    </recommendedName>
    <alternativeName>
        <fullName evidence="11">ATP phosphohydrolase [potassium-transporting] C chain</fullName>
    </alternativeName>
    <alternativeName>
        <fullName evidence="11">Potassium-binding and translocating subunit C</fullName>
    </alternativeName>
    <alternativeName>
        <fullName evidence="11">Potassium-translocating ATPase C chain</fullName>
    </alternativeName>
</protein>
<evidence type="ECO:0000256" key="2">
    <source>
        <dbReference type="ARBA" id="ARBA00022475"/>
    </source>
</evidence>
<feature type="region of interest" description="Disordered" evidence="12">
    <location>
        <begin position="82"/>
        <end position="117"/>
    </location>
</feature>
<keyword evidence="4 11" id="KW-0812">Transmembrane</keyword>
<feature type="transmembrane region" description="Helical" evidence="11">
    <location>
        <begin position="12"/>
        <end position="32"/>
    </location>
</feature>
<reference evidence="13 14" key="1">
    <citation type="submission" date="2015-02" db="EMBL/GenBank/DDBJ databases">
        <title>Draft genome sequences of ten Microbacterium spp. with emphasis on heavy metal contaminated environments.</title>
        <authorList>
            <person name="Corretto E."/>
        </authorList>
    </citation>
    <scope>NUCLEOTIDE SEQUENCE [LARGE SCALE GENOMIC DNA]</scope>
    <source>
        <strain evidence="13 14">DSM 23848</strain>
    </source>
</reference>
<dbReference type="InterPro" id="IPR003820">
    <property type="entry name" value="KdpC"/>
</dbReference>
<comment type="caution">
    <text evidence="13">The sequence shown here is derived from an EMBL/GenBank/DDBJ whole genome shotgun (WGS) entry which is preliminary data.</text>
</comment>
<evidence type="ECO:0000256" key="8">
    <source>
        <dbReference type="ARBA" id="ARBA00022989"/>
    </source>
</evidence>
<dbReference type="GO" id="GO:0016787">
    <property type="term" value="F:hydrolase activity"/>
    <property type="evidence" value="ECO:0007669"/>
    <property type="project" value="UniProtKB-KW"/>
</dbReference>
<keyword evidence="6 11" id="KW-0067">ATP-binding</keyword>
<sequence>MSNLRGTVRVTGVAVRAMLVLTLVLGVGYALVVTGIGQLALPWQANGSLVDAKGAPTGGWTGGSAPVGSTLVGQSFTDSKGDALPQYFQPRPSAAGKDGYDPTASGGSNLGPNNPDLVKGISERRAAIAAREHVAESAVPADAVTASGSGLDPQISPAYALLQVNRVAEARGLDASAVRRLVESRIQTRDLGFLGTARVNVLELNQALDALPR</sequence>
<keyword evidence="9 11" id="KW-0406">Ion transport</keyword>
<dbReference type="Proteomes" id="UP000033448">
    <property type="component" value="Unassembled WGS sequence"/>
</dbReference>
<dbReference type="GO" id="GO:0008556">
    <property type="term" value="F:P-type potassium transmembrane transporter activity"/>
    <property type="evidence" value="ECO:0007669"/>
    <property type="project" value="InterPro"/>
</dbReference>
<evidence type="ECO:0000313" key="14">
    <source>
        <dbReference type="Proteomes" id="UP000033448"/>
    </source>
</evidence>
<keyword evidence="2 11" id="KW-1003">Cell membrane</keyword>
<keyword evidence="13" id="KW-0378">Hydrolase</keyword>
<keyword evidence="14" id="KW-1185">Reference proteome</keyword>
<dbReference type="Pfam" id="PF02669">
    <property type="entry name" value="KdpC"/>
    <property type="match status" value="1"/>
</dbReference>
<comment type="similarity">
    <text evidence="11">Belongs to the KdpC family.</text>
</comment>
<name>A0A0F0KLU8_9MICO</name>
<evidence type="ECO:0000256" key="6">
    <source>
        <dbReference type="ARBA" id="ARBA00022840"/>
    </source>
</evidence>
<dbReference type="HAMAP" id="MF_00276">
    <property type="entry name" value="KdpC"/>
    <property type="match status" value="1"/>
</dbReference>
<keyword evidence="5 11" id="KW-0547">Nucleotide-binding</keyword>
<dbReference type="AlphaFoldDB" id="A0A0F0KLU8"/>
<evidence type="ECO:0000256" key="12">
    <source>
        <dbReference type="SAM" id="MobiDB-lite"/>
    </source>
</evidence>
<accession>A0A0F0KLU8</accession>
<dbReference type="NCBIfam" id="NF001454">
    <property type="entry name" value="PRK00315.1"/>
    <property type="match status" value="1"/>
</dbReference>
<dbReference type="RefSeq" id="WP_045251048.1">
    <property type="nucleotide sequence ID" value="NZ_JYIT01000080.1"/>
</dbReference>
<gene>
    <name evidence="11 13" type="primary">kdpC</name>
    <name evidence="13" type="ORF">RL72_02372</name>
</gene>
<comment type="function">
    <text evidence="11">Part of the high-affinity ATP-driven potassium transport (or Kdp) system, which catalyzes the hydrolysis of ATP coupled with the electrogenic transport of potassium into the cytoplasm. This subunit acts as a catalytic chaperone that increases the ATP-binding affinity of the ATP-hydrolyzing subunit KdpB by the formation of a transient KdpB/KdpC/ATP ternary complex.</text>
</comment>
<evidence type="ECO:0000256" key="7">
    <source>
        <dbReference type="ARBA" id="ARBA00022958"/>
    </source>
</evidence>
<dbReference type="PIRSF" id="PIRSF001296">
    <property type="entry name" value="K_ATPase_KdpC"/>
    <property type="match status" value="1"/>
</dbReference>
<dbReference type="EMBL" id="JYIT01000080">
    <property type="protein sequence ID" value="KJL21833.1"/>
    <property type="molecule type" value="Genomic_DNA"/>
</dbReference>
<proteinExistence type="inferred from homology"/>